<dbReference type="Gene3D" id="3.90.1200.10">
    <property type="match status" value="1"/>
</dbReference>
<dbReference type="InterPro" id="IPR051678">
    <property type="entry name" value="AGP_Transferase"/>
</dbReference>
<dbReference type="Gene3D" id="3.30.200.20">
    <property type="entry name" value="Phosphorylase Kinase, domain 1"/>
    <property type="match status" value="1"/>
</dbReference>
<dbReference type="PANTHER" id="PTHR21310:SF40">
    <property type="entry name" value="AMINOGLYCOSIDE PHOSPHOTRANSFERASE DOMAIN-CONTAINING PROTEIN-RELATED"/>
    <property type="match status" value="1"/>
</dbReference>
<dbReference type="PANTHER" id="PTHR21310">
    <property type="entry name" value="AMINOGLYCOSIDE PHOSPHOTRANSFERASE-RELATED-RELATED"/>
    <property type="match status" value="1"/>
</dbReference>
<evidence type="ECO:0000256" key="2">
    <source>
        <dbReference type="SAM" id="Phobius"/>
    </source>
</evidence>
<keyword evidence="4" id="KW-0808">Transferase</keyword>
<evidence type="ECO:0000313" key="5">
    <source>
        <dbReference type="Proteomes" id="UP000321805"/>
    </source>
</evidence>
<dbReference type="KEGG" id="bsol:FSW04_01755"/>
<feature type="transmembrane region" description="Helical" evidence="2">
    <location>
        <begin position="324"/>
        <end position="344"/>
    </location>
</feature>
<gene>
    <name evidence="4" type="ORF">FSW04_01755</name>
</gene>
<dbReference type="CDD" id="cd05154">
    <property type="entry name" value="ACAD10_11_N-like"/>
    <property type="match status" value="1"/>
</dbReference>
<feature type="domain" description="Aminoglycoside phosphotransferase" evidence="3">
    <location>
        <begin position="57"/>
        <end position="298"/>
    </location>
</feature>
<dbReference type="Proteomes" id="UP000321805">
    <property type="component" value="Chromosome"/>
</dbReference>
<dbReference type="InterPro" id="IPR002575">
    <property type="entry name" value="Aminoglycoside_PTrfase"/>
</dbReference>
<proteinExistence type="predicted"/>
<dbReference type="EMBL" id="CP042430">
    <property type="protein sequence ID" value="QEC46427.1"/>
    <property type="molecule type" value="Genomic_DNA"/>
</dbReference>
<evidence type="ECO:0000256" key="1">
    <source>
        <dbReference type="SAM" id="MobiDB-lite"/>
    </source>
</evidence>
<name>A0A5B8U0C6_9ACTN</name>
<dbReference type="GO" id="GO:0016740">
    <property type="term" value="F:transferase activity"/>
    <property type="evidence" value="ECO:0007669"/>
    <property type="project" value="UniProtKB-KW"/>
</dbReference>
<sequence length="380" mass="43038">MIDRARMMSSTTSDDPPARRDDLRAGDRLDRIGAWLVEHVTPDWSAARFTALARTSGGVSYETWIVDAEDPADPQDRRARFVLRRQPLRGPVEPYDVLGEAAVYAGLADTGVPVPRVLGTCADLAVAGRPFAVLEYIDGEVPDYRTLMQRDEWIDPARRANMARQFMGVLGAAQRVDWRRFERFAALASGPRPREPERLHALIEHMLATAAHRMADWVPHPIFRDAARWCQEHAPDGDPDDMVLIHGDFKVGNFIWRDERIVAFLDWEGAMVGDPLQDLGYACHPAMREPRPDLMAMLAPLDDLIAYYEAASERTVDRRRLHYYVVYALLFHTWTLTIGLPSIAEWDGDMRMATGYKKLNQVTRLLTAQIEAYEAGRGVL</sequence>
<dbReference type="InterPro" id="IPR041726">
    <property type="entry name" value="ACAD10_11_N"/>
</dbReference>
<reference evidence="4 5" key="1">
    <citation type="journal article" date="2018" name="J. Microbiol.">
        <title>Baekduia soli gen. nov., sp. nov., a novel bacterium isolated from the soil of Baekdu Mountain and proposal of a novel family name, Baekduiaceae fam. nov.</title>
        <authorList>
            <person name="An D.S."/>
            <person name="Siddiqi M.Z."/>
            <person name="Kim K.H."/>
            <person name="Yu H.S."/>
            <person name="Im W.T."/>
        </authorList>
    </citation>
    <scope>NUCLEOTIDE SEQUENCE [LARGE SCALE GENOMIC DNA]</scope>
    <source>
        <strain evidence="4 5">BR7-21</strain>
    </source>
</reference>
<evidence type="ECO:0000313" key="4">
    <source>
        <dbReference type="EMBL" id="QEC46427.1"/>
    </source>
</evidence>
<dbReference type="Pfam" id="PF01636">
    <property type="entry name" value="APH"/>
    <property type="match status" value="1"/>
</dbReference>
<keyword evidence="2" id="KW-1133">Transmembrane helix</keyword>
<protein>
    <submittedName>
        <fullName evidence="4">Phosphotransferase family protein</fullName>
    </submittedName>
</protein>
<accession>A0A5B8U0C6</accession>
<dbReference type="SUPFAM" id="SSF56112">
    <property type="entry name" value="Protein kinase-like (PK-like)"/>
    <property type="match status" value="1"/>
</dbReference>
<keyword evidence="2" id="KW-0812">Transmembrane</keyword>
<feature type="region of interest" description="Disordered" evidence="1">
    <location>
        <begin position="1"/>
        <end position="24"/>
    </location>
</feature>
<dbReference type="OrthoDB" id="3806873at2"/>
<organism evidence="4 5">
    <name type="scientific">Baekduia soli</name>
    <dbReference type="NCBI Taxonomy" id="496014"/>
    <lineage>
        <taxon>Bacteria</taxon>
        <taxon>Bacillati</taxon>
        <taxon>Actinomycetota</taxon>
        <taxon>Thermoleophilia</taxon>
        <taxon>Solirubrobacterales</taxon>
        <taxon>Baekduiaceae</taxon>
        <taxon>Baekduia</taxon>
    </lineage>
</organism>
<dbReference type="InterPro" id="IPR011009">
    <property type="entry name" value="Kinase-like_dom_sf"/>
</dbReference>
<keyword evidence="5" id="KW-1185">Reference proteome</keyword>
<dbReference type="AlphaFoldDB" id="A0A5B8U0C6"/>
<keyword evidence="2" id="KW-0472">Membrane</keyword>
<evidence type="ECO:0000259" key="3">
    <source>
        <dbReference type="Pfam" id="PF01636"/>
    </source>
</evidence>